<reference evidence="2 3" key="1">
    <citation type="submission" date="2019-03" db="EMBL/GenBank/DDBJ databases">
        <title>Genomic Encyclopedia of Type Strains, Phase IV (KMG-IV): sequencing the most valuable type-strain genomes for metagenomic binning, comparative biology and taxonomic classification.</title>
        <authorList>
            <person name="Goeker M."/>
        </authorList>
    </citation>
    <scope>NUCLEOTIDE SEQUENCE [LARGE SCALE GENOMIC DNA]</scope>
    <source>
        <strain evidence="2 3">DSM 16326</strain>
    </source>
</reference>
<feature type="region of interest" description="Disordered" evidence="1">
    <location>
        <begin position="1"/>
        <end position="20"/>
    </location>
</feature>
<dbReference type="OrthoDB" id="7064153at2"/>
<dbReference type="Proteomes" id="UP000294914">
    <property type="component" value="Unassembled WGS sequence"/>
</dbReference>
<gene>
    <name evidence="2" type="ORF">EDC23_1683</name>
</gene>
<keyword evidence="3" id="KW-1185">Reference proteome</keyword>
<evidence type="ECO:0000313" key="3">
    <source>
        <dbReference type="Proteomes" id="UP000294914"/>
    </source>
</evidence>
<protein>
    <submittedName>
        <fullName evidence="2">Uncharacterized protein</fullName>
    </submittedName>
</protein>
<accession>A0A4R8IKP0</accession>
<name>A0A4R8IKP0_9GAMM</name>
<dbReference type="RefSeq" id="WP_134083388.1">
    <property type="nucleotide sequence ID" value="NZ_SOQX01000004.1"/>
</dbReference>
<dbReference type="AlphaFoldDB" id="A0A4R8IKP0"/>
<dbReference type="EMBL" id="SOQX01000004">
    <property type="protein sequence ID" value="TDY00938.1"/>
    <property type="molecule type" value="Genomic_DNA"/>
</dbReference>
<evidence type="ECO:0000256" key="1">
    <source>
        <dbReference type="SAM" id="MobiDB-lite"/>
    </source>
</evidence>
<comment type="caution">
    <text evidence="2">The sequence shown here is derived from an EMBL/GenBank/DDBJ whole genome shotgun (WGS) entry which is preliminary data.</text>
</comment>
<sequence>MSRYTVVSIQKSPAPHGQSGDNWYRYEISGGATTIIGYRRGTLGEARVLARECVIHLNTQLTGMPAGEFVRRTVNPVADVDPLVTA</sequence>
<organism evidence="2 3">
    <name type="scientific">Thiohalophilus thiocyanatoxydans</name>
    <dbReference type="NCBI Taxonomy" id="381308"/>
    <lineage>
        <taxon>Bacteria</taxon>
        <taxon>Pseudomonadati</taxon>
        <taxon>Pseudomonadota</taxon>
        <taxon>Gammaproteobacteria</taxon>
        <taxon>Thiohalomonadales</taxon>
        <taxon>Thiohalophilaceae</taxon>
        <taxon>Thiohalophilus</taxon>
    </lineage>
</organism>
<evidence type="ECO:0000313" key="2">
    <source>
        <dbReference type="EMBL" id="TDY00938.1"/>
    </source>
</evidence>
<feature type="compositionally biased region" description="Polar residues" evidence="1">
    <location>
        <begin position="1"/>
        <end position="11"/>
    </location>
</feature>
<proteinExistence type="predicted"/>